<evidence type="ECO:0008006" key="4">
    <source>
        <dbReference type="Google" id="ProtNLM"/>
    </source>
</evidence>
<dbReference type="OrthoDB" id="1522899at2"/>
<keyword evidence="1" id="KW-0732">Signal</keyword>
<keyword evidence="3" id="KW-1185">Reference proteome</keyword>
<protein>
    <recommendedName>
        <fullName evidence="4">Tetratricopeptide repeat-containing protein</fullName>
    </recommendedName>
</protein>
<reference evidence="2 3" key="1">
    <citation type="submission" date="2016-10" db="EMBL/GenBank/DDBJ databases">
        <authorList>
            <person name="de Groot N.N."/>
        </authorList>
    </citation>
    <scope>NUCLEOTIDE SEQUENCE [LARGE SCALE GENOMIC DNA]</scope>
    <source>
        <strain evidence="2 3">CGMCC 1.7005</strain>
    </source>
</reference>
<sequence>MKLGKLILGAALLATFTANAQGEDDRNECNRYKKVANVAYGAKNYKKAATAYLQAERECGGLENAFYSPMIYSLERMVKETEGAEQAAYIDSLLSTYENVQRQYGTNVSYKKKEGKYLLLSSRATKLEDADSAFSYIIYNHAEEATDYTVQQYYANIYTLWSKAEGDVKSDYTKRIIGEYFKLNNIVSEKGLTPRTLEVLTSYLDYVARDCESLLPEINNFMTNLPQEKDLKKSNVNNFIKLLETKSCTDSKEYEMLIDTLVAIDPTSVDAKLQKAKLLDVKGRTSSAVSAYKEVIELTQDADLISEAELAIAAAYYRARNYQAAHNAGLAVSGKNSVEGAKIAANSVMASINDCGNTTFERKANNYYAVEIANKYGFSASRYQAACPSGEDIFNASKQVGEQITLECWGNRTVTIQKF</sequence>
<dbReference type="STRING" id="477690.SAMN05216474_1728"/>
<dbReference type="Proteomes" id="UP000236454">
    <property type="component" value="Unassembled WGS sequence"/>
</dbReference>
<accession>A0A1I6ZYF6</accession>
<evidence type="ECO:0000313" key="2">
    <source>
        <dbReference type="EMBL" id="SFT67696.1"/>
    </source>
</evidence>
<dbReference type="InterPro" id="IPR011990">
    <property type="entry name" value="TPR-like_helical_dom_sf"/>
</dbReference>
<dbReference type="RefSeq" id="WP_090248342.1">
    <property type="nucleotide sequence ID" value="NZ_FPAS01000002.1"/>
</dbReference>
<dbReference type="SUPFAM" id="SSF48452">
    <property type="entry name" value="TPR-like"/>
    <property type="match status" value="1"/>
</dbReference>
<feature type="signal peptide" evidence="1">
    <location>
        <begin position="1"/>
        <end position="20"/>
    </location>
</feature>
<dbReference type="Gene3D" id="1.25.40.10">
    <property type="entry name" value="Tetratricopeptide repeat domain"/>
    <property type="match status" value="1"/>
</dbReference>
<organism evidence="2 3">
    <name type="scientific">Lishizhenia tianjinensis</name>
    <dbReference type="NCBI Taxonomy" id="477690"/>
    <lineage>
        <taxon>Bacteria</taxon>
        <taxon>Pseudomonadati</taxon>
        <taxon>Bacteroidota</taxon>
        <taxon>Flavobacteriia</taxon>
        <taxon>Flavobacteriales</taxon>
        <taxon>Crocinitomicaceae</taxon>
        <taxon>Lishizhenia</taxon>
    </lineage>
</organism>
<evidence type="ECO:0000313" key="3">
    <source>
        <dbReference type="Proteomes" id="UP000236454"/>
    </source>
</evidence>
<feature type="chain" id="PRO_5014764045" description="Tetratricopeptide repeat-containing protein" evidence="1">
    <location>
        <begin position="21"/>
        <end position="419"/>
    </location>
</feature>
<dbReference type="EMBL" id="FPAS01000002">
    <property type="protein sequence ID" value="SFT67696.1"/>
    <property type="molecule type" value="Genomic_DNA"/>
</dbReference>
<name>A0A1I6ZYF6_9FLAO</name>
<proteinExistence type="predicted"/>
<evidence type="ECO:0000256" key="1">
    <source>
        <dbReference type="SAM" id="SignalP"/>
    </source>
</evidence>
<gene>
    <name evidence="2" type="ORF">SAMN05216474_1728</name>
</gene>
<dbReference type="AlphaFoldDB" id="A0A1I6ZYF6"/>